<feature type="domain" description="C-type lectin" evidence="4">
    <location>
        <begin position="137"/>
        <end position="260"/>
    </location>
</feature>
<gene>
    <name evidence="5" type="ORF">PFLUV_G00068350</name>
</gene>
<comment type="caution">
    <text evidence="5">The sequence shown here is derived from an EMBL/GenBank/DDBJ whole genome shotgun (WGS) entry which is preliminary data.</text>
</comment>
<dbReference type="InterPro" id="IPR016187">
    <property type="entry name" value="CTDL_fold"/>
</dbReference>
<keyword evidence="3" id="KW-0812">Transmembrane</keyword>
<evidence type="ECO:0000313" key="6">
    <source>
        <dbReference type="Proteomes" id="UP000465112"/>
    </source>
</evidence>
<dbReference type="PANTHER" id="PTHR22803">
    <property type="entry name" value="MANNOSE, PHOSPHOLIPASE, LECTIN RECEPTOR RELATED"/>
    <property type="match status" value="1"/>
</dbReference>
<dbReference type="PROSITE" id="PS00615">
    <property type="entry name" value="C_TYPE_LECTIN_1"/>
    <property type="match status" value="1"/>
</dbReference>
<dbReference type="EMBL" id="VHII01000006">
    <property type="protein sequence ID" value="KAF1388961.1"/>
    <property type="molecule type" value="Genomic_DNA"/>
</dbReference>
<dbReference type="InterPro" id="IPR001304">
    <property type="entry name" value="C-type_lectin-like"/>
</dbReference>
<keyword evidence="6" id="KW-1185">Reference proteome</keyword>
<keyword evidence="1" id="KW-0430">Lectin</keyword>
<dbReference type="Gene3D" id="3.10.100.10">
    <property type="entry name" value="Mannose-Binding Protein A, subunit A"/>
    <property type="match status" value="1"/>
</dbReference>
<dbReference type="PROSITE" id="PS50041">
    <property type="entry name" value="C_TYPE_LECTIN_2"/>
    <property type="match status" value="1"/>
</dbReference>
<dbReference type="OrthoDB" id="8935730at2759"/>
<feature type="transmembrane region" description="Helical" evidence="3">
    <location>
        <begin position="52"/>
        <end position="71"/>
    </location>
</feature>
<evidence type="ECO:0000313" key="5">
    <source>
        <dbReference type="EMBL" id="KAF1388961.1"/>
    </source>
</evidence>
<evidence type="ECO:0000256" key="2">
    <source>
        <dbReference type="ARBA" id="ARBA00023157"/>
    </source>
</evidence>
<keyword evidence="3" id="KW-1133">Transmembrane helix</keyword>
<dbReference type="InterPro" id="IPR033989">
    <property type="entry name" value="CD209-like_CTLD"/>
</dbReference>
<keyword evidence="3" id="KW-0472">Membrane</keyword>
<sequence>MVRVQPERFRELLILDDVMEAQYHRFASSDNSSVQEEHKTTAQTVSAGLRRIVVYVLYGVLLLLLLILLMVTGIRFSQLNKGITDVKLSLERISNGRTTSSSSSGQEMVSGATTMQEVVLQKLVPVQGTCREGWVSFQRSCYLLSRTAVTWSKAEERCQTHGAHLVVLNNAEELDYISKVVEIRYNYWIGLVEREHEGHWSWVDGTDFNSTPTFWDKGQPDNWDYRENGEDCGQIHSSAIRKRKLWNDADCNLAYPYICETKA</sequence>
<reference evidence="5 6" key="1">
    <citation type="submission" date="2019-06" db="EMBL/GenBank/DDBJ databases">
        <title>A chromosome-scale genome assembly of the European perch, Perca fluviatilis.</title>
        <authorList>
            <person name="Roques C."/>
            <person name="Zahm M."/>
            <person name="Cabau C."/>
            <person name="Klopp C."/>
            <person name="Bouchez O."/>
            <person name="Donnadieu C."/>
            <person name="Kuhl H."/>
            <person name="Gislard M."/>
            <person name="Guendouz S."/>
            <person name="Journot L."/>
            <person name="Haffray P."/>
            <person name="Bestin A."/>
            <person name="Morvezen R."/>
            <person name="Feron R."/>
            <person name="Wen M."/>
            <person name="Jouanno E."/>
            <person name="Herpin A."/>
            <person name="Schartl M."/>
            <person name="Postlethwait J."/>
            <person name="Schaerlinger B."/>
            <person name="Chardard D."/>
            <person name="Lecocq T."/>
            <person name="Poncet C."/>
            <person name="Jaffrelo L."/>
            <person name="Lampietro C."/>
            <person name="Guiguen Y."/>
        </authorList>
    </citation>
    <scope>NUCLEOTIDE SEQUENCE [LARGE SCALE GENOMIC DNA]</scope>
    <source>
        <tissue evidence="5">Blood</tissue>
    </source>
</reference>
<protein>
    <recommendedName>
        <fullName evidence="4">C-type lectin domain-containing protein</fullName>
    </recommendedName>
</protein>
<dbReference type="GO" id="GO:0030246">
    <property type="term" value="F:carbohydrate binding"/>
    <property type="evidence" value="ECO:0007669"/>
    <property type="project" value="UniProtKB-KW"/>
</dbReference>
<dbReference type="SMART" id="SM00034">
    <property type="entry name" value="CLECT"/>
    <property type="match status" value="1"/>
</dbReference>
<name>A0A6A5EI54_PERFL</name>
<proteinExistence type="predicted"/>
<dbReference type="InterPro" id="IPR018378">
    <property type="entry name" value="C-type_lectin_CS"/>
</dbReference>
<organism evidence="5 6">
    <name type="scientific">Perca fluviatilis</name>
    <name type="common">European perch</name>
    <dbReference type="NCBI Taxonomy" id="8168"/>
    <lineage>
        <taxon>Eukaryota</taxon>
        <taxon>Metazoa</taxon>
        <taxon>Chordata</taxon>
        <taxon>Craniata</taxon>
        <taxon>Vertebrata</taxon>
        <taxon>Euteleostomi</taxon>
        <taxon>Actinopterygii</taxon>
        <taxon>Neopterygii</taxon>
        <taxon>Teleostei</taxon>
        <taxon>Neoteleostei</taxon>
        <taxon>Acanthomorphata</taxon>
        <taxon>Eupercaria</taxon>
        <taxon>Perciformes</taxon>
        <taxon>Percoidei</taxon>
        <taxon>Percidae</taxon>
        <taxon>Percinae</taxon>
        <taxon>Perca</taxon>
    </lineage>
</organism>
<dbReference type="SUPFAM" id="SSF56436">
    <property type="entry name" value="C-type lectin-like"/>
    <property type="match status" value="1"/>
</dbReference>
<evidence type="ECO:0000256" key="3">
    <source>
        <dbReference type="SAM" id="Phobius"/>
    </source>
</evidence>
<dbReference type="Proteomes" id="UP000465112">
    <property type="component" value="Chromosome 6"/>
</dbReference>
<dbReference type="AlphaFoldDB" id="A0A6A5EI54"/>
<dbReference type="InterPro" id="IPR016186">
    <property type="entry name" value="C-type_lectin-like/link_sf"/>
</dbReference>
<keyword evidence="2" id="KW-1015">Disulfide bond</keyword>
<dbReference type="InterPro" id="IPR050111">
    <property type="entry name" value="C-type_lectin/snaclec_domain"/>
</dbReference>
<evidence type="ECO:0000259" key="4">
    <source>
        <dbReference type="PROSITE" id="PS50041"/>
    </source>
</evidence>
<dbReference type="CDD" id="cd03590">
    <property type="entry name" value="CLECT_DC-SIGN_like"/>
    <property type="match status" value="1"/>
</dbReference>
<evidence type="ECO:0000256" key="1">
    <source>
        <dbReference type="ARBA" id="ARBA00022734"/>
    </source>
</evidence>
<accession>A0A6A5EI54</accession>
<dbReference type="Pfam" id="PF00059">
    <property type="entry name" value="Lectin_C"/>
    <property type="match status" value="1"/>
</dbReference>